<keyword evidence="4 15" id="KW-0121">Carboxypeptidase</keyword>
<dbReference type="InterPro" id="IPR018202">
    <property type="entry name" value="Ser_caboxypep_ser_AS"/>
</dbReference>
<evidence type="ECO:0000256" key="1">
    <source>
        <dbReference type="ARBA" id="ARBA00001003"/>
    </source>
</evidence>
<dbReference type="Pfam" id="PF00450">
    <property type="entry name" value="Peptidase_S10"/>
    <property type="match status" value="1"/>
</dbReference>
<name>A0A0F4GQU7_9PEZI</name>
<keyword evidence="10 17" id="KW-1133">Transmembrane helix</keyword>
<evidence type="ECO:0000256" key="8">
    <source>
        <dbReference type="ARBA" id="ARBA00022729"/>
    </source>
</evidence>
<gene>
    <name evidence="18" type="ORF">TI39_contig405g00018</name>
</gene>
<organism evidence="18 19">
    <name type="scientific">Zymoseptoria brevis</name>
    <dbReference type="NCBI Taxonomy" id="1047168"/>
    <lineage>
        <taxon>Eukaryota</taxon>
        <taxon>Fungi</taxon>
        <taxon>Dikarya</taxon>
        <taxon>Ascomycota</taxon>
        <taxon>Pezizomycotina</taxon>
        <taxon>Dothideomycetes</taxon>
        <taxon>Dothideomycetidae</taxon>
        <taxon>Mycosphaerellales</taxon>
        <taxon>Mycosphaerellaceae</taxon>
        <taxon>Zymoseptoria</taxon>
    </lineage>
</organism>
<protein>
    <recommendedName>
        <fullName evidence="15">Carboxypeptidase</fullName>
        <ecNumber evidence="15">3.4.16.-</ecNumber>
    </recommendedName>
</protein>
<dbReference type="PANTHER" id="PTHR11802">
    <property type="entry name" value="SERINE PROTEASE FAMILY S10 SERINE CARBOXYPEPTIDASE"/>
    <property type="match status" value="1"/>
</dbReference>
<keyword evidence="9 15" id="KW-0378">Hydrolase</keyword>
<evidence type="ECO:0000256" key="4">
    <source>
        <dbReference type="ARBA" id="ARBA00022645"/>
    </source>
</evidence>
<evidence type="ECO:0000256" key="9">
    <source>
        <dbReference type="ARBA" id="ARBA00022801"/>
    </source>
</evidence>
<dbReference type="PANTHER" id="PTHR11802:SF190">
    <property type="entry name" value="PHEROMONE-PROCESSING CARBOXYPEPTIDASE KEX1"/>
    <property type="match status" value="1"/>
</dbReference>
<comment type="similarity">
    <text evidence="3 15">Belongs to the peptidase S10 family.</text>
</comment>
<keyword evidence="5 15" id="KW-0645">Protease</keyword>
<keyword evidence="19" id="KW-1185">Reference proteome</keyword>
<dbReference type="GO" id="GO:0004185">
    <property type="term" value="F:serine-type carboxypeptidase activity"/>
    <property type="evidence" value="ECO:0007669"/>
    <property type="project" value="UniProtKB-UniRule"/>
</dbReference>
<dbReference type="Gene3D" id="3.40.50.1820">
    <property type="entry name" value="alpha/beta hydrolase"/>
    <property type="match status" value="1"/>
</dbReference>
<comment type="caution">
    <text evidence="18">The sequence shown here is derived from an EMBL/GenBank/DDBJ whole genome shotgun (WGS) entry which is preliminary data.</text>
</comment>
<evidence type="ECO:0000256" key="17">
    <source>
        <dbReference type="SAM" id="Phobius"/>
    </source>
</evidence>
<keyword evidence="11" id="KW-0333">Golgi apparatus</keyword>
<keyword evidence="8 15" id="KW-0732">Signal</keyword>
<keyword evidence="13" id="KW-0325">Glycoprotein</keyword>
<dbReference type="OrthoDB" id="443318at2759"/>
<dbReference type="EMBL" id="LAFY01000397">
    <property type="protein sequence ID" value="KJX98565.1"/>
    <property type="molecule type" value="Genomic_DNA"/>
</dbReference>
<evidence type="ECO:0000256" key="7">
    <source>
        <dbReference type="ARBA" id="ARBA00022703"/>
    </source>
</evidence>
<evidence type="ECO:0000256" key="13">
    <source>
        <dbReference type="ARBA" id="ARBA00023180"/>
    </source>
</evidence>
<sequence>MARFYAPSSRRRRAWPSVLSVLGLFASAWLSFADAAAIKSAADYYVHDLPGAPPEPRLDMFAGHIEVVPEHHGHLFFWLFKNRHIANRQRTVIWFNGGPGCSSMDGALMENGPYRVNENGTLRFTDGGWDEFANVVYVDQPVGTGFSYIDTDSYVHEMPAVKKEMITFLTRFFEIFPEMEHDDIYLAGESYAGQWIPNIAQAIVERNKANSARPWNLAGLMIGNGWISGPEQYISYIPFAYEAGLIRSGDEVDKLAREQEKTCLAELQSDKDNKLIDIRTCEQIMQTIMANTRDHGDCVNMYDTRLRDSYPSCGMNWPPDLAYVKPYLRRDDVLDALHIDRDKNTGWVECNDGVGRAFTARNSEPSVHLLPELLEHMRIVLFSGDKDMICNHIGTENVINNLKWNGAVGMEISTGMTAPKQEWTFEGDAAGSYQTARNLTYLRFYNASHMVPFDYPRRTRDMLDRFMGVDIASIGGEPTDSRIDGEKNIEVSVGGHPNSTAAQEKEADRLQQASWAAYRRSGEVALVIVLIAAGCWGYVIVRERRKRKGYTGVLGLEPFDEHGRSMSDGLGLNGSARKARRDVEAARAYDEAELDDLSPAGRKERGADEGDEFGLADSDSEDENDRRAHSRANGRS</sequence>
<proteinExistence type="inferred from homology"/>
<dbReference type="GO" id="GO:0005802">
    <property type="term" value="C:trans-Golgi network"/>
    <property type="evidence" value="ECO:0007669"/>
    <property type="project" value="TreeGrafter"/>
</dbReference>
<evidence type="ECO:0000256" key="12">
    <source>
        <dbReference type="ARBA" id="ARBA00023136"/>
    </source>
</evidence>
<keyword evidence="7" id="KW-0053">Apoptosis</keyword>
<feature type="region of interest" description="Disordered" evidence="16">
    <location>
        <begin position="564"/>
        <end position="636"/>
    </location>
</feature>
<feature type="compositionally biased region" description="Basic and acidic residues" evidence="16">
    <location>
        <begin position="581"/>
        <end position="590"/>
    </location>
</feature>
<feature type="compositionally biased region" description="Acidic residues" evidence="16">
    <location>
        <begin position="609"/>
        <end position="623"/>
    </location>
</feature>
<evidence type="ECO:0000256" key="6">
    <source>
        <dbReference type="ARBA" id="ARBA00022692"/>
    </source>
</evidence>
<evidence type="ECO:0000313" key="18">
    <source>
        <dbReference type="EMBL" id="KJX98565.1"/>
    </source>
</evidence>
<dbReference type="EC" id="3.4.16.-" evidence="15"/>
<evidence type="ECO:0000256" key="2">
    <source>
        <dbReference type="ARBA" id="ARBA00004393"/>
    </source>
</evidence>
<dbReference type="Proteomes" id="UP000033647">
    <property type="component" value="Unassembled WGS sequence"/>
</dbReference>
<dbReference type="InterPro" id="IPR001563">
    <property type="entry name" value="Peptidase_S10"/>
</dbReference>
<dbReference type="InterPro" id="IPR029058">
    <property type="entry name" value="AB_hydrolase_fold"/>
</dbReference>
<dbReference type="SUPFAM" id="SSF53474">
    <property type="entry name" value="alpha/beta-Hydrolases"/>
    <property type="match status" value="1"/>
</dbReference>
<keyword evidence="6 17" id="KW-0812">Transmembrane</keyword>
<keyword evidence="12 17" id="KW-0472">Membrane</keyword>
<evidence type="ECO:0000256" key="15">
    <source>
        <dbReference type="RuleBase" id="RU361156"/>
    </source>
</evidence>
<reference evidence="18 19" key="1">
    <citation type="submission" date="2015-03" db="EMBL/GenBank/DDBJ databases">
        <title>RNA-seq based gene annotation and comparative genomics of four Zymoseptoria species reveal species-specific pathogenicity related genes and transposable element activity.</title>
        <authorList>
            <person name="Grandaubert J."/>
            <person name="Bhattacharyya A."/>
            <person name="Stukenbrock E.H."/>
        </authorList>
    </citation>
    <scope>NUCLEOTIDE SEQUENCE [LARGE SCALE GENOMIC DNA]</scope>
    <source>
        <strain evidence="18 19">Zb18110</strain>
    </source>
</reference>
<dbReference type="STRING" id="1047168.A0A0F4GQU7"/>
<feature type="signal peptide" evidence="15">
    <location>
        <begin position="1"/>
        <end position="35"/>
    </location>
</feature>
<dbReference type="PROSITE" id="PS00131">
    <property type="entry name" value="CARBOXYPEPT_SER_SER"/>
    <property type="match status" value="1"/>
</dbReference>
<dbReference type="FunFam" id="3.40.50.1820:FF:000121">
    <property type="entry name" value="Carboxypeptidase D"/>
    <property type="match status" value="1"/>
</dbReference>
<comment type="catalytic activity">
    <reaction evidence="1">
        <text>Preferential release of a C-terminal arginine or lysine residue.</text>
        <dbReference type="EC" id="3.4.16.6"/>
    </reaction>
</comment>
<comment type="function">
    <text evidence="14">Protease with a carboxypeptidase B-like function involved in the C-terminal processing of the lysine and arginine residues from protein precursors. Promotes cell fusion and is involved in the programmed cell death.</text>
</comment>
<evidence type="ECO:0000256" key="10">
    <source>
        <dbReference type="ARBA" id="ARBA00022989"/>
    </source>
</evidence>
<comment type="subcellular location">
    <subcellularLocation>
        <location evidence="2">Golgi apparatus</location>
        <location evidence="2">trans-Golgi network membrane</location>
        <topology evidence="2">Single-pass type I membrane protein</topology>
    </subcellularLocation>
</comment>
<dbReference type="AlphaFoldDB" id="A0A0F4GQU7"/>
<accession>A0A0F4GQU7</accession>
<evidence type="ECO:0000313" key="19">
    <source>
        <dbReference type="Proteomes" id="UP000033647"/>
    </source>
</evidence>
<feature type="transmembrane region" description="Helical" evidence="17">
    <location>
        <begin position="524"/>
        <end position="541"/>
    </location>
</feature>
<dbReference type="MEROPS" id="S10.007"/>
<evidence type="ECO:0000256" key="5">
    <source>
        <dbReference type="ARBA" id="ARBA00022670"/>
    </source>
</evidence>
<evidence type="ECO:0000256" key="11">
    <source>
        <dbReference type="ARBA" id="ARBA00023034"/>
    </source>
</evidence>
<dbReference type="GO" id="GO:0006915">
    <property type="term" value="P:apoptotic process"/>
    <property type="evidence" value="ECO:0007669"/>
    <property type="project" value="UniProtKB-KW"/>
</dbReference>
<feature type="chain" id="PRO_5002469103" description="Carboxypeptidase" evidence="15">
    <location>
        <begin position="36"/>
        <end position="636"/>
    </location>
</feature>
<evidence type="ECO:0000256" key="16">
    <source>
        <dbReference type="SAM" id="MobiDB-lite"/>
    </source>
</evidence>
<dbReference type="PRINTS" id="PR00724">
    <property type="entry name" value="CRBOXYPTASEC"/>
</dbReference>
<evidence type="ECO:0000256" key="14">
    <source>
        <dbReference type="ARBA" id="ARBA00037042"/>
    </source>
</evidence>
<dbReference type="GO" id="GO:0006508">
    <property type="term" value="P:proteolysis"/>
    <property type="evidence" value="ECO:0007669"/>
    <property type="project" value="UniProtKB-KW"/>
</dbReference>
<evidence type="ECO:0000256" key="3">
    <source>
        <dbReference type="ARBA" id="ARBA00009431"/>
    </source>
</evidence>